<evidence type="ECO:0000313" key="2">
    <source>
        <dbReference type="EMBL" id="KAG6373679.1"/>
    </source>
</evidence>
<keyword evidence="1" id="KW-0175">Coiled coil</keyword>
<sequence length="208" mass="23403">MEEEVAELDKELEKFRTKIQLTNGNIDEEKSQVAASREELQNLRDSLEDKRGQVNQLENDYQSVKTSHDAMQATLGNSEELLQTLLTGVSTSNSGNTGGGYMGQIAEAKARLAQAAAKEEQNHLKLSMNEKELKALEAKWKEVEKDAHQGQQNLVRMKGELDRLKRQLSECGWSTEQQQQCEVELRTARGVVNERMEAGTILILLDKC</sequence>
<name>A0A8I2YKT6_9AGAM</name>
<gene>
    <name evidence="2" type="ORF">JVT61DRAFT_6350</name>
</gene>
<accession>A0A8I2YKT6</accession>
<dbReference type="AlphaFoldDB" id="A0A8I2YKT6"/>
<organism evidence="2 3">
    <name type="scientific">Boletus reticuloceps</name>
    <dbReference type="NCBI Taxonomy" id="495285"/>
    <lineage>
        <taxon>Eukaryota</taxon>
        <taxon>Fungi</taxon>
        <taxon>Dikarya</taxon>
        <taxon>Basidiomycota</taxon>
        <taxon>Agaricomycotina</taxon>
        <taxon>Agaricomycetes</taxon>
        <taxon>Agaricomycetidae</taxon>
        <taxon>Boletales</taxon>
        <taxon>Boletineae</taxon>
        <taxon>Boletaceae</taxon>
        <taxon>Boletoideae</taxon>
        <taxon>Boletus</taxon>
    </lineage>
</organism>
<comment type="caution">
    <text evidence="2">The sequence shown here is derived from an EMBL/GenBank/DDBJ whole genome shotgun (WGS) entry which is preliminary data.</text>
</comment>
<proteinExistence type="predicted"/>
<feature type="coiled-coil region" evidence="1">
    <location>
        <begin position="126"/>
        <end position="167"/>
    </location>
</feature>
<keyword evidence="3" id="KW-1185">Reference proteome</keyword>
<protein>
    <submittedName>
        <fullName evidence="2">Uncharacterized protein</fullName>
    </submittedName>
</protein>
<dbReference type="Gene3D" id="1.10.287.1490">
    <property type="match status" value="1"/>
</dbReference>
<evidence type="ECO:0000313" key="3">
    <source>
        <dbReference type="Proteomes" id="UP000683000"/>
    </source>
</evidence>
<feature type="coiled-coil region" evidence="1">
    <location>
        <begin position="5"/>
        <end position="74"/>
    </location>
</feature>
<reference evidence="2" key="1">
    <citation type="submission" date="2021-03" db="EMBL/GenBank/DDBJ databases">
        <title>Evolutionary innovations through gain and loss of genes in the ectomycorrhizal Boletales.</title>
        <authorList>
            <person name="Wu G."/>
            <person name="Miyauchi S."/>
            <person name="Morin E."/>
            <person name="Yang Z.-L."/>
            <person name="Xu J."/>
            <person name="Martin F.M."/>
        </authorList>
    </citation>
    <scope>NUCLEOTIDE SEQUENCE</scope>
    <source>
        <strain evidence="2">BR01</strain>
    </source>
</reference>
<dbReference type="SUPFAM" id="SSF57997">
    <property type="entry name" value="Tropomyosin"/>
    <property type="match status" value="1"/>
</dbReference>
<evidence type="ECO:0000256" key="1">
    <source>
        <dbReference type="SAM" id="Coils"/>
    </source>
</evidence>
<dbReference type="Proteomes" id="UP000683000">
    <property type="component" value="Unassembled WGS sequence"/>
</dbReference>
<dbReference type="EMBL" id="JAGFBS010000021">
    <property type="protein sequence ID" value="KAG6373679.1"/>
    <property type="molecule type" value="Genomic_DNA"/>
</dbReference>